<dbReference type="InterPro" id="IPR000792">
    <property type="entry name" value="Tscrpt_reg_LuxR_C"/>
</dbReference>
<evidence type="ECO:0000259" key="3">
    <source>
        <dbReference type="PROSITE" id="PS50043"/>
    </source>
</evidence>
<accession>A0A6L3WER8</accession>
<dbReference type="Pfam" id="PF13191">
    <property type="entry name" value="AAA_16"/>
    <property type="match status" value="1"/>
</dbReference>
<dbReference type="EMBL" id="WBMR01000001">
    <property type="protein sequence ID" value="KAB2390516.1"/>
    <property type="molecule type" value="Genomic_DNA"/>
</dbReference>
<evidence type="ECO:0000313" key="4">
    <source>
        <dbReference type="EMBL" id="KAB2390516.1"/>
    </source>
</evidence>
<gene>
    <name evidence="4" type="ORF">F9B16_00750</name>
</gene>
<dbReference type="InterPro" id="IPR027417">
    <property type="entry name" value="P-loop_NTPase"/>
</dbReference>
<reference evidence="4 5" key="1">
    <citation type="submission" date="2019-09" db="EMBL/GenBank/DDBJ databases">
        <title>Actinomadura physcomitrii sp. nov., a novel actinomycete isolated from moss [Physcomitrium sphaericum (Ludw) Fuernr].</title>
        <authorList>
            <person name="Liu C."/>
            <person name="Zhuang X."/>
        </authorList>
    </citation>
    <scope>NUCLEOTIDE SEQUENCE [LARGE SCALE GENOMIC DNA]</scope>
    <source>
        <strain evidence="4 5">CYP1-1B</strain>
    </source>
</reference>
<evidence type="ECO:0000256" key="2">
    <source>
        <dbReference type="ARBA" id="ARBA00022840"/>
    </source>
</evidence>
<dbReference type="CDD" id="cd06170">
    <property type="entry name" value="LuxR_C_like"/>
    <property type="match status" value="1"/>
</dbReference>
<dbReference type="Gene3D" id="1.10.10.10">
    <property type="entry name" value="Winged helix-like DNA-binding domain superfamily/Winged helix DNA-binding domain"/>
    <property type="match status" value="1"/>
</dbReference>
<dbReference type="PRINTS" id="PR00038">
    <property type="entry name" value="HTHLUXR"/>
</dbReference>
<keyword evidence="5" id="KW-1185">Reference proteome</keyword>
<dbReference type="AlphaFoldDB" id="A0A6L3WER8"/>
<dbReference type="GO" id="GO:0005737">
    <property type="term" value="C:cytoplasm"/>
    <property type="evidence" value="ECO:0007669"/>
    <property type="project" value="TreeGrafter"/>
</dbReference>
<dbReference type="PROSITE" id="PS50043">
    <property type="entry name" value="HTH_LUXR_2"/>
    <property type="match status" value="1"/>
</dbReference>
<dbReference type="GO" id="GO:0006355">
    <property type="term" value="P:regulation of DNA-templated transcription"/>
    <property type="evidence" value="ECO:0007669"/>
    <property type="project" value="InterPro"/>
</dbReference>
<protein>
    <submittedName>
        <fullName evidence="4">AAA family ATPase</fullName>
    </submittedName>
</protein>
<dbReference type="RefSeq" id="WP_151537939.1">
    <property type="nucleotide sequence ID" value="NZ_WBMR01000001.1"/>
</dbReference>
<dbReference type="Proteomes" id="UP000483004">
    <property type="component" value="Unassembled WGS sequence"/>
</dbReference>
<sequence>MGRDRERDHLAGLLRDARSGRSSTVVIRGEAGIGKTSLLEQVAADAGDMRLIRGAGVESESELAFGGLHLMLHPFTGRFDALPAQQAAALRSAFGLGSGPAGDRFLIGAATLTLLSELAADRPLLCLVDDAQWLDNASLDALLFAARRLGADPISMVFTVRDGVRPFPDRGLDVVRLAGLDRAAAQELVAAHAPELTVPVRERLLDEAAGNPLALIELAHALKSRPARHAGPLPVGGKVQESFRRRLAELPDATRRLLLVVAADGTADLGVVLRAGDALGLVPADLEPAEEAGLVVLDGEEVRFRHPLIRAVTYQDAAHHRRTAVHGALAGVLTGDEHADRRAWHRAAAATGPDEEVAAELERVAHRAGRRGGTAAVAAAYERAARLSTEPEGKARRLVHAARASYDAGRPDQATRLAAEAEHLTGDDGVVAEATFIRAQVAYERTSPAADAELALQGAALIVESDPDQAVSMLTEAVWSARDAGAHGLVRQSVELLRKVRPPADSAKAPVAGALIAYGRRLVDDAPDDVRPMRALFEAARTGGIEDVIERLIGGFMGLLVADDRAATELLERLAAEARAEGALGWLPYISEALAIGRVLLGDLHGADAATAEGLSLAADIGMDMQVTAMKCIAVRLESDPERSRALAPDVLRHAGVHPTNAALASWGLGLLDLAEGHAGEALERLDAVCSGPARYDVLIRAVPDHAEAAVRAGRPDLARAHLPAFEAWAAATSCTALIARCRALLADGDEADEHYRSALGLHGDRAYDAARTRLLYGEWLRRRRRRTEARIELTAARSAFARLGAAPWAERARAELEVLGDRPAASAGDADPLKRLTPQELQVVRLAAAGLSNREIGAQLYLSPRTVGHHLYKAYPKIGVTRRMELARLVSDT</sequence>
<dbReference type="GO" id="GO:0005524">
    <property type="term" value="F:ATP binding"/>
    <property type="evidence" value="ECO:0007669"/>
    <property type="project" value="UniProtKB-KW"/>
</dbReference>
<dbReference type="InterPro" id="IPR016032">
    <property type="entry name" value="Sig_transdc_resp-reg_C-effctor"/>
</dbReference>
<dbReference type="SUPFAM" id="SSF46894">
    <property type="entry name" value="C-terminal effector domain of the bipartite response regulators"/>
    <property type="match status" value="1"/>
</dbReference>
<evidence type="ECO:0000256" key="1">
    <source>
        <dbReference type="ARBA" id="ARBA00022741"/>
    </source>
</evidence>
<dbReference type="OrthoDB" id="483at2"/>
<keyword evidence="1" id="KW-0547">Nucleotide-binding</keyword>
<dbReference type="Pfam" id="PF00196">
    <property type="entry name" value="GerE"/>
    <property type="match status" value="1"/>
</dbReference>
<comment type="caution">
    <text evidence="4">The sequence shown here is derived from an EMBL/GenBank/DDBJ whole genome shotgun (WGS) entry which is preliminary data.</text>
</comment>
<dbReference type="InterPro" id="IPR041664">
    <property type="entry name" value="AAA_16"/>
</dbReference>
<dbReference type="PANTHER" id="PTHR16305">
    <property type="entry name" value="TESTICULAR SOLUBLE ADENYLYL CYCLASE"/>
    <property type="match status" value="1"/>
</dbReference>
<feature type="domain" description="HTH luxR-type" evidence="3">
    <location>
        <begin position="830"/>
        <end position="894"/>
    </location>
</feature>
<dbReference type="GO" id="GO:0003677">
    <property type="term" value="F:DNA binding"/>
    <property type="evidence" value="ECO:0007669"/>
    <property type="project" value="InterPro"/>
</dbReference>
<evidence type="ECO:0000313" key="5">
    <source>
        <dbReference type="Proteomes" id="UP000483004"/>
    </source>
</evidence>
<proteinExistence type="predicted"/>
<name>A0A6L3WER8_9ACTN</name>
<dbReference type="PANTHER" id="PTHR16305:SF35">
    <property type="entry name" value="TRANSCRIPTIONAL ACTIVATOR DOMAIN"/>
    <property type="match status" value="1"/>
</dbReference>
<dbReference type="GO" id="GO:0004016">
    <property type="term" value="F:adenylate cyclase activity"/>
    <property type="evidence" value="ECO:0007669"/>
    <property type="project" value="TreeGrafter"/>
</dbReference>
<organism evidence="4 5">
    <name type="scientific">Actinomadura montaniterrae</name>
    <dbReference type="NCBI Taxonomy" id="1803903"/>
    <lineage>
        <taxon>Bacteria</taxon>
        <taxon>Bacillati</taxon>
        <taxon>Actinomycetota</taxon>
        <taxon>Actinomycetes</taxon>
        <taxon>Streptosporangiales</taxon>
        <taxon>Thermomonosporaceae</taxon>
        <taxon>Actinomadura</taxon>
    </lineage>
</organism>
<keyword evidence="2" id="KW-0067">ATP-binding</keyword>
<dbReference type="SUPFAM" id="SSF52540">
    <property type="entry name" value="P-loop containing nucleoside triphosphate hydrolases"/>
    <property type="match status" value="1"/>
</dbReference>
<dbReference type="SMART" id="SM00421">
    <property type="entry name" value="HTH_LUXR"/>
    <property type="match status" value="1"/>
</dbReference>
<dbReference type="InterPro" id="IPR036388">
    <property type="entry name" value="WH-like_DNA-bd_sf"/>
</dbReference>